<evidence type="ECO:0000256" key="7">
    <source>
        <dbReference type="SAM" id="MobiDB-lite"/>
    </source>
</evidence>
<sequence length="1040" mass="119231">MISGSISIRNRTGEEKHRIERPKGNLSPVWGVCFNPVREDEADVWGDVLAVVDWSRTLSFYNLAGKQVGKERHLGFDPVCVNFFSHGDYMIISGSNKEAVLYTKEGVLVGIVAEQESWVWCCKPRPDSNQVAVGCQDGTIAYYELGFSTVHSLYKERYAYRENMSDVIIQHLITEEKVRIKCRDLVKKLAVYKHRLAVQLPERIVVYELTKGDSNDMHYKVKEKINQKVECTLLVVCTNHIVLCQEKVLQCLSFQGVKEREWIMEAAIRYIKVTGGPQGKEGLLVGLKNGQIVKLFVDNPFPLPVLKIASAVRCLDLSATRKNLAVVDDTGICLVYDINTKELLYQEPNANSVAWNSQNEDMLCYSGAGFLNIKARDFPSHQQKLQGFVVGFCGSKIFCLHMNRMSTIEVPQSAPMYQYLEKKMFSGAYKVACLGVTEGDWHALAMAALEELDLQVSRESFIRIRDVPYLQLIQNFEERKKKGESDTVFLADTLAYQGKFAEAAKLYKRAGNESRAMTMYTDLRMFDQAQEFLGSDDVQDKKMLIKKKADWARNINEPKAAAEMYLSAGETLKAIEIVGENGWVDMLMDISRRADKADRDALMLCASYLKQHKQYAYAVEVYRRMGDIPSLLQLYVEARQWEEAFIVANQHPDYKEDVYVPYANWLAENDRFVEAQKAFHKAGREDEALRVLEQLTHNAVNEKRFSDAGYYYWLLSMQCLDIARDGNNQNEKMINKFWDLQRKAEIYYAYHNVHRYIEEPFTSFLPEALFNMARYLIHQMFSDTLVGVSKVAILYALAKQSRNLGAYKLARHAYDRLQNLRVSQRFQESIDLGAVTIRSKPFSDVEELLPLCYRCSTTNPLLNNQGNCCINCRQPFVHSFVSFEILPLVEFVLEDGITDEEALRLLESDSSILTEQPSWLEESGGKYQSLRIDSNIENDLDADPFTAQLMSFEEGGLEFSPVVASRSVLQSMKHSDVIISKWQSPLHYRYFRNLMPDVQITKCNSCNQLFHSDDYELQVLQKGYCPFCRYNPEESQVTDN</sequence>
<dbReference type="InterPro" id="IPR015943">
    <property type="entry name" value="WD40/YVTN_repeat-like_dom_sf"/>
</dbReference>
<dbReference type="Pfam" id="PF23377">
    <property type="entry name" value="Beta-prop_IFT122_2nd"/>
    <property type="match status" value="1"/>
</dbReference>
<dbReference type="InterPro" id="IPR056152">
    <property type="entry name" value="Beta-prop_IFT122_2nd"/>
</dbReference>
<dbReference type="PANTHER" id="PTHR12764:SF4">
    <property type="entry name" value="INTRAFLAGELLAR TRANSPORT PROTEIN 122 HOMOLOG"/>
    <property type="match status" value="1"/>
</dbReference>
<dbReference type="PANTHER" id="PTHR12764">
    <property type="entry name" value="WD REPEAT DOMAIN-RELATED"/>
    <property type="match status" value="1"/>
</dbReference>
<feature type="domain" description="IFT122 second beta-propeller" evidence="8">
    <location>
        <begin position="151"/>
        <end position="405"/>
    </location>
</feature>
<gene>
    <name evidence="13" type="primary">LOC106470865</name>
</gene>
<dbReference type="InterPro" id="IPR001680">
    <property type="entry name" value="WD40_rpt"/>
</dbReference>
<evidence type="ECO:0000256" key="2">
    <source>
        <dbReference type="ARBA" id="ARBA00019442"/>
    </source>
</evidence>
<feature type="region of interest" description="Disordered" evidence="7">
    <location>
        <begin position="1"/>
        <end position="20"/>
    </location>
</feature>
<dbReference type="Gene3D" id="1.25.40.470">
    <property type="match status" value="1"/>
</dbReference>
<keyword evidence="12" id="KW-1185">Reference proteome</keyword>
<feature type="domain" description="Intraflagellar transport protein 122 homolog TPR" evidence="11">
    <location>
        <begin position="412"/>
        <end position="791"/>
    </location>
</feature>
<dbReference type="InterPro" id="IPR056153">
    <property type="entry name" value="Beta-prop_IFT122_1st"/>
</dbReference>
<evidence type="ECO:0000256" key="1">
    <source>
        <dbReference type="ARBA" id="ARBA00004138"/>
    </source>
</evidence>
<name>A0ABM1BQV5_LIMPO</name>
<dbReference type="InterPro" id="IPR039857">
    <property type="entry name" value="Ift122/121"/>
</dbReference>
<dbReference type="Pfam" id="PF23381">
    <property type="entry name" value="Beta-prop_IFT122_1st"/>
    <property type="match status" value="1"/>
</dbReference>
<evidence type="ECO:0000259" key="11">
    <source>
        <dbReference type="Pfam" id="PF25295"/>
    </source>
</evidence>
<feature type="compositionally biased region" description="Polar residues" evidence="7">
    <location>
        <begin position="1"/>
        <end position="10"/>
    </location>
</feature>
<dbReference type="Proteomes" id="UP000694941">
    <property type="component" value="Unplaced"/>
</dbReference>
<keyword evidence="3" id="KW-0853">WD repeat</keyword>
<evidence type="ECO:0000256" key="4">
    <source>
        <dbReference type="ARBA" id="ARBA00022737"/>
    </source>
</evidence>
<dbReference type="InterPro" id="IPR056838">
    <property type="entry name" value="Zn_ribbon_IFT122"/>
</dbReference>
<evidence type="ECO:0000256" key="5">
    <source>
        <dbReference type="ARBA" id="ARBA00023069"/>
    </source>
</evidence>
<evidence type="ECO:0000259" key="8">
    <source>
        <dbReference type="Pfam" id="PF23377"/>
    </source>
</evidence>
<dbReference type="Gene3D" id="2.130.10.10">
    <property type="entry name" value="YVTN repeat-like/Quinoprotein amine dehydrogenase"/>
    <property type="match status" value="1"/>
</dbReference>
<dbReference type="GeneID" id="106470865"/>
<organism evidence="12 13">
    <name type="scientific">Limulus polyphemus</name>
    <name type="common">Atlantic horseshoe crab</name>
    <dbReference type="NCBI Taxonomy" id="6850"/>
    <lineage>
        <taxon>Eukaryota</taxon>
        <taxon>Metazoa</taxon>
        <taxon>Ecdysozoa</taxon>
        <taxon>Arthropoda</taxon>
        <taxon>Chelicerata</taxon>
        <taxon>Merostomata</taxon>
        <taxon>Xiphosura</taxon>
        <taxon>Limulidae</taxon>
        <taxon>Limulus</taxon>
    </lineage>
</organism>
<dbReference type="InterPro" id="IPR057411">
    <property type="entry name" value="TPR_IFT122"/>
</dbReference>
<keyword evidence="6" id="KW-0966">Cell projection</keyword>
<proteinExistence type="predicted"/>
<dbReference type="InterPro" id="IPR011044">
    <property type="entry name" value="Quino_amine_DH_bsu"/>
</dbReference>
<keyword evidence="4" id="KW-0677">Repeat</keyword>
<dbReference type="RefSeq" id="XP_013786897.1">
    <property type="nucleotide sequence ID" value="XM_013931443.2"/>
</dbReference>
<dbReference type="SUPFAM" id="SSF50969">
    <property type="entry name" value="YVTN repeat-like/Quinoprotein amine dehydrogenase"/>
    <property type="match status" value="1"/>
</dbReference>
<protein>
    <recommendedName>
        <fullName evidence="2">Intraflagellar transport protein 122 homolog</fullName>
    </recommendedName>
</protein>
<evidence type="ECO:0000313" key="13">
    <source>
        <dbReference type="RefSeq" id="XP_013786897.1"/>
    </source>
</evidence>
<feature type="domain" description="IFT122 first beta-propeller" evidence="9">
    <location>
        <begin position="38"/>
        <end position="145"/>
    </location>
</feature>
<evidence type="ECO:0000259" key="10">
    <source>
        <dbReference type="Pfam" id="PF25144"/>
    </source>
</evidence>
<dbReference type="Pfam" id="PF25144">
    <property type="entry name" value="Zn_ribbon_IFT122"/>
    <property type="match status" value="1"/>
</dbReference>
<accession>A0ABM1BQV5</accession>
<dbReference type="Pfam" id="PF25143">
    <property type="entry name" value="Zn_ribbon_IFT122_C"/>
    <property type="match status" value="1"/>
</dbReference>
<comment type="subcellular location">
    <subcellularLocation>
        <location evidence="1">Cell projection</location>
        <location evidence="1">Cilium</location>
    </subcellularLocation>
</comment>
<evidence type="ECO:0000256" key="6">
    <source>
        <dbReference type="ARBA" id="ARBA00023273"/>
    </source>
</evidence>
<reference evidence="13" key="1">
    <citation type="submission" date="2025-08" db="UniProtKB">
        <authorList>
            <consortium name="RefSeq"/>
        </authorList>
    </citation>
    <scope>IDENTIFICATION</scope>
    <source>
        <tissue evidence="13">Muscle</tissue>
    </source>
</reference>
<feature type="domain" description="IFT122 zinc ribbon" evidence="10">
    <location>
        <begin position="845"/>
        <end position="889"/>
    </location>
</feature>
<evidence type="ECO:0000259" key="9">
    <source>
        <dbReference type="Pfam" id="PF23381"/>
    </source>
</evidence>
<evidence type="ECO:0000313" key="12">
    <source>
        <dbReference type="Proteomes" id="UP000694941"/>
    </source>
</evidence>
<keyword evidence="5" id="KW-0969">Cilium</keyword>
<dbReference type="Pfam" id="PF25295">
    <property type="entry name" value="TPR_IFT122"/>
    <property type="match status" value="1"/>
</dbReference>
<evidence type="ECO:0000256" key="3">
    <source>
        <dbReference type="ARBA" id="ARBA00022574"/>
    </source>
</evidence>
<dbReference type="SMART" id="SM00320">
    <property type="entry name" value="WD40"/>
    <property type="match status" value="3"/>
</dbReference>
<feature type="compositionally biased region" description="Basic and acidic residues" evidence="7">
    <location>
        <begin position="11"/>
        <end position="20"/>
    </location>
</feature>